<comment type="similarity">
    <text evidence="5">Belongs to the EXORDIUM family.</text>
</comment>
<dbReference type="AlphaFoldDB" id="A0A8J5HM44"/>
<dbReference type="Pfam" id="PF04674">
    <property type="entry name" value="Phi_1"/>
    <property type="match status" value="1"/>
</dbReference>
<dbReference type="EMBL" id="JACMSC010000002">
    <property type="protein sequence ID" value="KAG6531408.1"/>
    <property type="molecule type" value="Genomic_DNA"/>
</dbReference>
<dbReference type="InterPro" id="IPR006766">
    <property type="entry name" value="EXORDIUM-like"/>
</dbReference>
<protein>
    <submittedName>
        <fullName evidence="6">Uncharacterized protein</fullName>
    </submittedName>
</protein>
<keyword evidence="3" id="KW-0964">Secreted</keyword>
<evidence type="ECO:0000256" key="4">
    <source>
        <dbReference type="ARBA" id="ARBA00022729"/>
    </source>
</evidence>
<dbReference type="Proteomes" id="UP000734854">
    <property type="component" value="Unassembled WGS sequence"/>
</dbReference>
<gene>
    <name evidence="6" type="ORF">ZIOFF_005214</name>
</gene>
<dbReference type="GO" id="GO:0048046">
    <property type="term" value="C:apoplast"/>
    <property type="evidence" value="ECO:0007669"/>
    <property type="project" value="UniProtKB-SubCell"/>
</dbReference>
<reference evidence="6 7" key="1">
    <citation type="submission" date="2020-08" db="EMBL/GenBank/DDBJ databases">
        <title>Plant Genome Project.</title>
        <authorList>
            <person name="Zhang R.-G."/>
        </authorList>
    </citation>
    <scope>NUCLEOTIDE SEQUENCE [LARGE SCALE GENOMIC DNA]</scope>
    <source>
        <tissue evidence="6">Rhizome</tissue>
    </source>
</reference>
<evidence type="ECO:0000256" key="2">
    <source>
        <dbReference type="ARBA" id="ARBA00022523"/>
    </source>
</evidence>
<comment type="caution">
    <text evidence="6">The sequence shown here is derived from an EMBL/GenBank/DDBJ whole genome shotgun (WGS) entry which is preliminary data.</text>
</comment>
<name>A0A8J5HM44_ZINOF</name>
<comment type="subcellular location">
    <subcellularLocation>
        <location evidence="1">Secreted</location>
        <location evidence="1">Extracellular space</location>
        <location evidence="1">Apoplast</location>
    </subcellularLocation>
</comment>
<sequence>MASTSADMASMIPLAEGCKAARDTRTCGWATQQHSAPVSALAFRAAHLGLQKTPKGGVGTDELVISLATLLADIVSNPYSDGYSKAHRQCQTRHI</sequence>
<keyword evidence="7" id="KW-1185">Reference proteome</keyword>
<accession>A0A8J5HM44</accession>
<evidence type="ECO:0000256" key="3">
    <source>
        <dbReference type="ARBA" id="ARBA00022525"/>
    </source>
</evidence>
<evidence type="ECO:0000313" key="6">
    <source>
        <dbReference type="EMBL" id="KAG6531408.1"/>
    </source>
</evidence>
<proteinExistence type="inferred from homology"/>
<organism evidence="6 7">
    <name type="scientific">Zingiber officinale</name>
    <name type="common">Ginger</name>
    <name type="synonym">Amomum zingiber</name>
    <dbReference type="NCBI Taxonomy" id="94328"/>
    <lineage>
        <taxon>Eukaryota</taxon>
        <taxon>Viridiplantae</taxon>
        <taxon>Streptophyta</taxon>
        <taxon>Embryophyta</taxon>
        <taxon>Tracheophyta</taxon>
        <taxon>Spermatophyta</taxon>
        <taxon>Magnoliopsida</taxon>
        <taxon>Liliopsida</taxon>
        <taxon>Zingiberales</taxon>
        <taxon>Zingiberaceae</taxon>
        <taxon>Zingiber</taxon>
    </lineage>
</organism>
<keyword evidence="2" id="KW-0052">Apoplast</keyword>
<evidence type="ECO:0000313" key="7">
    <source>
        <dbReference type="Proteomes" id="UP000734854"/>
    </source>
</evidence>
<keyword evidence="4" id="KW-0732">Signal</keyword>
<evidence type="ECO:0000256" key="5">
    <source>
        <dbReference type="ARBA" id="ARBA00023591"/>
    </source>
</evidence>
<evidence type="ECO:0000256" key="1">
    <source>
        <dbReference type="ARBA" id="ARBA00004271"/>
    </source>
</evidence>